<comment type="caution">
    <text evidence="1">The sequence shown here is derived from an EMBL/GenBank/DDBJ whole genome shotgun (WGS) entry which is preliminary data.</text>
</comment>
<sequence length="392" mass="41870">ACVITGKLDRPSVFDALHDRRCYATTNARILLDFSVNGQPMGREIFVAKGEPIKLSLTANACAPIERIEVISGSKVVRTLPGSGSPDMAARLDLGAFAGTGRYYYLRLTQADGHRAWTSPVWLGRAGTADLCIERKDIGFDHASGALTVRARNYGDTAAKATLSVHSSAKSDLLVRHEFGGRANGVAIWVEPISDTACMLRLVIASALRQAGRGEFACSGKIAVKGARGYSVALDRRGVLTDDGKGGLSFSEKYGMFFKWSQSRAGSVSPLAIRIDTTKDTTAEVSIQFDGKPCTNVWLGPNKLAPGQPAIIRFHGLAAGSRIAKVIVDVPPNGGTKATTFDGLKSGVTYLAVLDPDNKIPEIDERNNAAALAVSPKAIEYNPWPEHRGKSE</sequence>
<feature type="non-terminal residue" evidence="1">
    <location>
        <position position="1"/>
    </location>
</feature>
<evidence type="ECO:0000313" key="1">
    <source>
        <dbReference type="EMBL" id="KKL76913.1"/>
    </source>
</evidence>
<organism evidence="1">
    <name type="scientific">marine sediment metagenome</name>
    <dbReference type="NCBI Taxonomy" id="412755"/>
    <lineage>
        <taxon>unclassified sequences</taxon>
        <taxon>metagenomes</taxon>
        <taxon>ecological metagenomes</taxon>
    </lineage>
</organism>
<name>A0A0F9ES16_9ZZZZ</name>
<accession>A0A0F9ES16</accession>
<proteinExistence type="predicted"/>
<evidence type="ECO:0008006" key="2">
    <source>
        <dbReference type="Google" id="ProtNLM"/>
    </source>
</evidence>
<dbReference type="EMBL" id="LAZR01023905">
    <property type="protein sequence ID" value="KKL76913.1"/>
    <property type="molecule type" value="Genomic_DNA"/>
</dbReference>
<gene>
    <name evidence="1" type="ORF">LCGC14_2040150</name>
</gene>
<reference evidence="1" key="1">
    <citation type="journal article" date="2015" name="Nature">
        <title>Complex archaea that bridge the gap between prokaryotes and eukaryotes.</title>
        <authorList>
            <person name="Spang A."/>
            <person name="Saw J.H."/>
            <person name="Jorgensen S.L."/>
            <person name="Zaremba-Niedzwiedzka K."/>
            <person name="Martijn J."/>
            <person name="Lind A.E."/>
            <person name="van Eijk R."/>
            <person name="Schleper C."/>
            <person name="Guy L."/>
            <person name="Ettema T.J."/>
        </authorList>
    </citation>
    <scope>NUCLEOTIDE SEQUENCE</scope>
</reference>
<protein>
    <recommendedName>
        <fullName evidence="2">CARDB domain-containing protein</fullName>
    </recommendedName>
</protein>
<dbReference type="AlphaFoldDB" id="A0A0F9ES16"/>